<keyword evidence="1" id="KW-0472">Membrane</keyword>
<feature type="transmembrane region" description="Helical" evidence="1">
    <location>
        <begin position="129"/>
        <end position="151"/>
    </location>
</feature>
<reference evidence="4" key="1">
    <citation type="journal article" date="2019" name="Int. J. Syst. Evol. Microbiol.">
        <title>The Global Catalogue of Microorganisms (GCM) 10K type strain sequencing project: providing services to taxonomists for standard genome sequencing and annotation.</title>
        <authorList>
            <consortium name="The Broad Institute Genomics Platform"/>
            <consortium name="The Broad Institute Genome Sequencing Center for Infectious Disease"/>
            <person name="Wu L."/>
            <person name="Ma J."/>
        </authorList>
    </citation>
    <scope>NUCLEOTIDE SEQUENCE [LARGE SCALE GENOMIC DNA]</scope>
    <source>
        <strain evidence="4">CGMCC 1.16026</strain>
    </source>
</reference>
<organism evidence="3 4">
    <name type="scientific">Granulicella cerasi</name>
    <dbReference type="NCBI Taxonomy" id="741063"/>
    <lineage>
        <taxon>Bacteria</taxon>
        <taxon>Pseudomonadati</taxon>
        <taxon>Acidobacteriota</taxon>
        <taxon>Terriglobia</taxon>
        <taxon>Terriglobales</taxon>
        <taxon>Acidobacteriaceae</taxon>
        <taxon>Granulicella</taxon>
    </lineage>
</organism>
<feature type="transmembrane region" description="Helical" evidence="1">
    <location>
        <begin position="163"/>
        <end position="182"/>
    </location>
</feature>
<proteinExistence type="predicted"/>
<evidence type="ECO:0000313" key="4">
    <source>
        <dbReference type="Proteomes" id="UP001596391"/>
    </source>
</evidence>
<feature type="transmembrane region" description="Helical" evidence="1">
    <location>
        <begin position="213"/>
        <end position="235"/>
    </location>
</feature>
<accession>A0ABW1Z899</accession>
<dbReference type="Proteomes" id="UP001596391">
    <property type="component" value="Unassembled WGS sequence"/>
</dbReference>
<feature type="domain" description="CAAX prenyl protease 2/Lysostaphin resistance protein A-like" evidence="2">
    <location>
        <begin position="131"/>
        <end position="223"/>
    </location>
</feature>
<dbReference type="EMBL" id="JBHSWI010000001">
    <property type="protein sequence ID" value="MFC6644393.1"/>
    <property type="molecule type" value="Genomic_DNA"/>
</dbReference>
<feature type="transmembrane region" description="Helical" evidence="1">
    <location>
        <begin position="188"/>
        <end position="206"/>
    </location>
</feature>
<evidence type="ECO:0000313" key="3">
    <source>
        <dbReference type="EMBL" id="MFC6644393.1"/>
    </source>
</evidence>
<dbReference type="PANTHER" id="PTHR39430:SF1">
    <property type="entry name" value="PROTEASE"/>
    <property type="match status" value="1"/>
</dbReference>
<protein>
    <submittedName>
        <fullName evidence="3">CPBP family intramembrane glutamic endopeptidase</fullName>
        <ecNumber evidence="3">3.4.-.-</ecNumber>
    </submittedName>
</protein>
<feature type="transmembrane region" description="Helical" evidence="1">
    <location>
        <begin position="12"/>
        <end position="32"/>
    </location>
</feature>
<feature type="transmembrane region" description="Helical" evidence="1">
    <location>
        <begin position="95"/>
        <end position="117"/>
    </location>
</feature>
<dbReference type="EC" id="3.4.-.-" evidence="3"/>
<dbReference type="InterPro" id="IPR003675">
    <property type="entry name" value="Rce1/LyrA-like_dom"/>
</dbReference>
<sequence>MTPNAPKPSQTRTLEFALFLIGLLWIFAANGIAERAAAGLTAHLSLSIFERLLRACFELLLLAFGFWLIESIVTKNGSLRGSNSLPARATAGKEFRMGLALGWGMVVVTALALMALGQLHPQFSLGGRAWGIAILSILAIAAGSLATEVALRGFLFRTLSRALGSASATLVLAVLIVLSSVFRDNASAWSMWGTFVFAILYSIAYLRTRALWLGWGLHFGWSVFAAVLFGFPIGGDANYSSLISSNVSGPEWWTGGAYGPEGSVLAVIVALLAMIVLYRMTRDLAWEYTFEAPEAAGYEMEAPPPAAHTAMERSFAPPPAPKPLVQILTATPQASSTVEAIDKHLRGEGEES</sequence>
<dbReference type="RefSeq" id="WP_263372327.1">
    <property type="nucleotide sequence ID" value="NZ_JAGSYD010000004.1"/>
</dbReference>
<keyword evidence="4" id="KW-1185">Reference proteome</keyword>
<keyword evidence="1" id="KW-1133">Transmembrane helix</keyword>
<evidence type="ECO:0000256" key="1">
    <source>
        <dbReference type="SAM" id="Phobius"/>
    </source>
</evidence>
<name>A0ABW1Z899_9BACT</name>
<dbReference type="PANTHER" id="PTHR39430">
    <property type="entry name" value="MEMBRANE-ASSOCIATED PROTEASE-RELATED"/>
    <property type="match status" value="1"/>
</dbReference>
<dbReference type="Pfam" id="PF02517">
    <property type="entry name" value="Rce1-like"/>
    <property type="match status" value="1"/>
</dbReference>
<gene>
    <name evidence="3" type="ORF">ACFQBQ_02050</name>
</gene>
<comment type="caution">
    <text evidence="3">The sequence shown here is derived from an EMBL/GenBank/DDBJ whole genome shotgun (WGS) entry which is preliminary data.</text>
</comment>
<keyword evidence="3" id="KW-0378">Hydrolase</keyword>
<feature type="transmembrane region" description="Helical" evidence="1">
    <location>
        <begin position="52"/>
        <end position="74"/>
    </location>
</feature>
<dbReference type="GO" id="GO:0016787">
    <property type="term" value="F:hydrolase activity"/>
    <property type="evidence" value="ECO:0007669"/>
    <property type="project" value="UniProtKB-KW"/>
</dbReference>
<feature type="transmembrane region" description="Helical" evidence="1">
    <location>
        <begin position="255"/>
        <end position="278"/>
    </location>
</feature>
<evidence type="ECO:0000259" key="2">
    <source>
        <dbReference type="Pfam" id="PF02517"/>
    </source>
</evidence>
<keyword evidence="1" id="KW-0812">Transmembrane</keyword>